<dbReference type="RefSeq" id="WP_191159386.1">
    <property type="nucleotide sequence ID" value="NZ_JACXAI010000022.1"/>
</dbReference>
<gene>
    <name evidence="3" type="ORF">IC621_16250</name>
</gene>
<dbReference type="InterPro" id="IPR009936">
    <property type="entry name" value="DUF1468"/>
</dbReference>
<name>A0A926RYI5_9BACI</name>
<evidence type="ECO:0000313" key="4">
    <source>
        <dbReference type="Proteomes" id="UP000626844"/>
    </source>
</evidence>
<feature type="domain" description="DUF1468" evidence="2">
    <location>
        <begin position="6"/>
        <end position="148"/>
    </location>
</feature>
<keyword evidence="1" id="KW-1133">Transmembrane helix</keyword>
<keyword evidence="1" id="KW-0472">Membrane</keyword>
<organism evidence="3 4">
    <name type="scientific">Metabacillus arenae</name>
    <dbReference type="NCBI Taxonomy" id="2771434"/>
    <lineage>
        <taxon>Bacteria</taxon>
        <taxon>Bacillati</taxon>
        <taxon>Bacillota</taxon>
        <taxon>Bacilli</taxon>
        <taxon>Bacillales</taxon>
        <taxon>Bacillaceae</taxon>
        <taxon>Metabacillus</taxon>
    </lineage>
</organism>
<dbReference type="AlphaFoldDB" id="A0A926RYI5"/>
<accession>A0A926RYI5</accession>
<dbReference type="Pfam" id="PF07331">
    <property type="entry name" value="TctB"/>
    <property type="match status" value="1"/>
</dbReference>
<feature type="transmembrane region" description="Helical" evidence="1">
    <location>
        <begin position="41"/>
        <end position="62"/>
    </location>
</feature>
<feature type="transmembrane region" description="Helical" evidence="1">
    <location>
        <begin position="83"/>
        <end position="116"/>
    </location>
</feature>
<evidence type="ECO:0000256" key="1">
    <source>
        <dbReference type="SAM" id="Phobius"/>
    </source>
</evidence>
<protein>
    <submittedName>
        <fullName evidence="3">Tripartite tricarboxylate transporter TctB family protein</fullName>
    </submittedName>
</protein>
<evidence type="ECO:0000313" key="3">
    <source>
        <dbReference type="EMBL" id="MBD1381785.1"/>
    </source>
</evidence>
<feature type="transmembrane region" description="Helical" evidence="1">
    <location>
        <begin position="122"/>
        <end position="143"/>
    </location>
</feature>
<sequence length="153" mass="17445">MKKELIFAMFFFLFIFLFFLQSMTLPFMLPNGLLASGFFPRILTVLILLLTLCYIVSLIRKMKKEKPVQEKKVNPRSIVSKQLFLVVAMALAIFLGEYLGVTVTTGLFLLVTLVFIEKLSWLRSAIFSISTSVSIYLIFEFALNLNLPKGIFG</sequence>
<feature type="transmembrane region" description="Helical" evidence="1">
    <location>
        <begin position="7"/>
        <end position="29"/>
    </location>
</feature>
<proteinExistence type="predicted"/>
<comment type="caution">
    <text evidence="3">The sequence shown here is derived from an EMBL/GenBank/DDBJ whole genome shotgun (WGS) entry which is preliminary data.</text>
</comment>
<evidence type="ECO:0000259" key="2">
    <source>
        <dbReference type="Pfam" id="PF07331"/>
    </source>
</evidence>
<dbReference type="Proteomes" id="UP000626844">
    <property type="component" value="Unassembled WGS sequence"/>
</dbReference>
<keyword evidence="1" id="KW-0812">Transmembrane</keyword>
<reference evidence="3" key="1">
    <citation type="submission" date="2020-09" db="EMBL/GenBank/DDBJ databases">
        <title>A novel bacterium of genus Bacillus, isolated from South China Sea.</title>
        <authorList>
            <person name="Huang H."/>
            <person name="Mo K."/>
            <person name="Hu Y."/>
        </authorList>
    </citation>
    <scope>NUCLEOTIDE SEQUENCE</scope>
    <source>
        <strain evidence="3">IB182487</strain>
    </source>
</reference>
<dbReference type="EMBL" id="JACXAI010000022">
    <property type="protein sequence ID" value="MBD1381785.1"/>
    <property type="molecule type" value="Genomic_DNA"/>
</dbReference>
<keyword evidence="4" id="KW-1185">Reference proteome</keyword>